<dbReference type="PANTHER" id="PTHR33048">
    <property type="entry name" value="PTH11-LIKE INTEGRAL MEMBRANE PROTEIN (AFU_ORTHOLOGUE AFUA_5G11245)"/>
    <property type="match status" value="1"/>
</dbReference>
<feature type="transmembrane region" description="Helical" evidence="7">
    <location>
        <begin position="187"/>
        <end position="207"/>
    </location>
</feature>
<feature type="domain" description="Rhodopsin" evidence="8">
    <location>
        <begin position="44"/>
        <end position="284"/>
    </location>
</feature>
<evidence type="ECO:0000313" key="9">
    <source>
        <dbReference type="EMBL" id="KAK4246208.1"/>
    </source>
</evidence>
<comment type="caution">
    <text evidence="9">The sequence shown here is derived from an EMBL/GenBank/DDBJ whole genome shotgun (WGS) entry which is preliminary data.</text>
</comment>
<dbReference type="GO" id="GO:0016020">
    <property type="term" value="C:membrane"/>
    <property type="evidence" value="ECO:0007669"/>
    <property type="project" value="UniProtKB-SubCell"/>
</dbReference>
<evidence type="ECO:0000256" key="2">
    <source>
        <dbReference type="ARBA" id="ARBA00022692"/>
    </source>
</evidence>
<evidence type="ECO:0000256" key="4">
    <source>
        <dbReference type="ARBA" id="ARBA00023136"/>
    </source>
</evidence>
<evidence type="ECO:0000256" key="1">
    <source>
        <dbReference type="ARBA" id="ARBA00004141"/>
    </source>
</evidence>
<keyword evidence="10" id="KW-1185">Reference proteome</keyword>
<organism evidence="9 10">
    <name type="scientific">Corynascus novoguineensis</name>
    <dbReference type="NCBI Taxonomy" id="1126955"/>
    <lineage>
        <taxon>Eukaryota</taxon>
        <taxon>Fungi</taxon>
        <taxon>Dikarya</taxon>
        <taxon>Ascomycota</taxon>
        <taxon>Pezizomycotina</taxon>
        <taxon>Sordariomycetes</taxon>
        <taxon>Sordariomycetidae</taxon>
        <taxon>Sordariales</taxon>
        <taxon>Chaetomiaceae</taxon>
        <taxon>Corynascus</taxon>
    </lineage>
</organism>
<feature type="transmembrane region" description="Helical" evidence="7">
    <location>
        <begin position="219"/>
        <end position="240"/>
    </location>
</feature>
<name>A0AAN7CQ00_9PEZI</name>
<dbReference type="AlphaFoldDB" id="A0AAN7CQ00"/>
<gene>
    <name evidence="9" type="ORF">C7999DRAFT_15678</name>
</gene>
<evidence type="ECO:0000256" key="3">
    <source>
        <dbReference type="ARBA" id="ARBA00022989"/>
    </source>
</evidence>
<feature type="transmembrane region" description="Helical" evidence="7">
    <location>
        <begin position="140"/>
        <end position="167"/>
    </location>
</feature>
<comment type="similarity">
    <text evidence="5">Belongs to the SAT4 family.</text>
</comment>
<feature type="compositionally biased region" description="Basic and acidic residues" evidence="6">
    <location>
        <begin position="353"/>
        <end position="372"/>
    </location>
</feature>
<dbReference type="EMBL" id="MU857680">
    <property type="protein sequence ID" value="KAK4246208.1"/>
    <property type="molecule type" value="Genomic_DNA"/>
</dbReference>
<evidence type="ECO:0000313" key="10">
    <source>
        <dbReference type="Proteomes" id="UP001303647"/>
    </source>
</evidence>
<keyword evidence="3 7" id="KW-1133">Transmembrane helix</keyword>
<evidence type="ECO:0000256" key="7">
    <source>
        <dbReference type="SAM" id="Phobius"/>
    </source>
</evidence>
<keyword evidence="4 7" id="KW-0472">Membrane</keyword>
<feature type="region of interest" description="Disordered" evidence="6">
    <location>
        <begin position="343"/>
        <end position="398"/>
    </location>
</feature>
<proteinExistence type="inferred from homology"/>
<reference evidence="9" key="1">
    <citation type="journal article" date="2023" name="Mol. Phylogenet. Evol.">
        <title>Genome-scale phylogeny and comparative genomics of the fungal order Sordariales.</title>
        <authorList>
            <person name="Hensen N."/>
            <person name="Bonometti L."/>
            <person name="Westerberg I."/>
            <person name="Brannstrom I.O."/>
            <person name="Guillou S."/>
            <person name="Cros-Aarteil S."/>
            <person name="Calhoun S."/>
            <person name="Haridas S."/>
            <person name="Kuo A."/>
            <person name="Mondo S."/>
            <person name="Pangilinan J."/>
            <person name="Riley R."/>
            <person name="LaButti K."/>
            <person name="Andreopoulos B."/>
            <person name="Lipzen A."/>
            <person name="Chen C."/>
            <person name="Yan M."/>
            <person name="Daum C."/>
            <person name="Ng V."/>
            <person name="Clum A."/>
            <person name="Steindorff A."/>
            <person name="Ohm R.A."/>
            <person name="Martin F."/>
            <person name="Silar P."/>
            <person name="Natvig D.O."/>
            <person name="Lalanne C."/>
            <person name="Gautier V."/>
            <person name="Ament-Velasquez S.L."/>
            <person name="Kruys A."/>
            <person name="Hutchinson M.I."/>
            <person name="Powell A.J."/>
            <person name="Barry K."/>
            <person name="Miller A.N."/>
            <person name="Grigoriev I.V."/>
            <person name="Debuchy R."/>
            <person name="Gladieux P."/>
            <person name="Hiltunen Thoren M."/>
            <person name="Johannesson H."/>
        </authorList>
    </citation>
    <scope>NUCLEOTIDE SEQUENCE</scope>
    <source>
        <strain evidence="9">CBS 359.72</strain>
    </source>
</reference>
<evidence type="ECO:0000256" key="5">
    <source>
        <dbReference type="ARBA" id="ARBA00038359"/>
    </source>
</evidence>
<evidence type="ECO:0000259" key="8">
    <source>
        <dbReference type="Pfam" id="PF20684"/>
    </source>
</evidence>
<protein>
    <recommendedName>
        <fullName evidence="8">Rhodopsin domain-containing protein</fullName>
    </recommendedName>
</protein>
<keyword evidence="2 7" id="KW-0812">Transmembrane</keyword>
<accession>A0AAN7CQ00</accession>
<feature type="transmembrane region" description="Helical" evidence="7">
    <location>
        <begin position="60"/>
        <end position="86"/>
    </location>
</feature>
<dbReference type="InterPro" id="IPR052337">
    <property type="entry name" value="SAT4-like"/>
</dbReference>
<sequence length="398" mass="45180">MRLPPPEVVASWPPPNHINPVSRGPALLVVEFITLSIALLCLGMRMYVRLHIMRKSGWDDWLMVGSAVFGAGVTTCVVLAFVRYGWAIHVWDLTPSKMIAGRQVSFAVQALFVPATSLAKVSILINYYRLAPRKSWFHHMIVASMVFIVVLNIIFLIVLFTECIPVSSYWNLLLYDRDCISEAETLLAQASTTAIADFVVWVLPMPWLCRAKLPLQQRLAVIALFSFGLFVVLAACIRAYWIHYIVQKTYDVTWHGFHLWMWTAIEVHLGIICACVPWIKSLYKFNTNKRNVTEVEEITDKAGESSWFNRYEPKLSKASIWVRIPGRHKSRLSKSSPLVKRESLGKVPTKGLNTDEREMKTKQDRDRNEFVDLGRGSTITEMHPAPQTLPADTPGLAL</sequence>
<dbReference type="PANTHER" id="PTHR33048:SF129">
    <property type="entry name" value="INTEGRAL MEMBRANE PROTEIN-RELATED"/>
    <property type="match status" value="1"/>
</dbReference>
<feature type="transmembrane region" description="Helical" evidence="7">
    <location>
        <begin position="26"/>
        <end position="48"/>
    </location>
</feature>
<comment type="subcellular location">
    <subcellularLocation>
        <location evidence="1">Membrane</location>
        <topology evidence="1">Multi-pass membrane protein</topology>
    </subcellularLocation>
</comment>
<dbReference type="Proteomes" id="UP001303647">
    <property type="component" value="Unassembled WGS sequence"/>
</dbReference>
<feature type="transmembrane region" description="Helical" evidence="7">
    <location>
        <begin position="260"/>
        <end position="279"/>
    </location>
</feature>
<feature type="transmembrane region" description="Helical" evidence="7">
    <location>
        <begin position="106"/>
        <end position="128"/>
    </location>
</feature>
<dbReference type="InterPro" id="IPR049326">
    <property type="entry name" value="Rhodopsin_dom_fungi"/>
</dbReference>
<reference evidence="9" key="2">
    <citation type="submission" date="2023-05" db="EMBL/GenBank/DDBJ databases">
        <authorList>
            <consortium name="Lawrence Berkeley National Laboratory"/>
            <person name="Steindorff A."/>
            <person name="Hensen N."/>
            <person name="Bonometti L."/>
            <person name="Westerberg I."/>
            <person name="Brannstrom I.O."/>
            <person name="Guillou S."/>
            <person name="Cros-Aarteil S."/>
            <person name="Calhoun S."/>
            <person name="Haridas S."/>
            <person name="Kuo A."/>
            <person name="Mondo S."/>
            <person name="Pangilinan J."/>
            <person name="Riley R."/>
            <person name="Labutti K."/>
            <person name="Andreopoulos B."/>
            <person name="Lipzen A."/>
            <person name="Chen C."/>
            <person name="Yanf M."/>
            <person name="Daum C."/>
            <person name="Ng V."/>
            <person name="Clum A."/>
            <person name="Ohm R."/>
            <person name="Martin F."/>
            <person name="Silar P."/>
            <person name="Natvig D."/>
            <person name="Lalanne C."/>
            <person name="Gautier V."/>
            <person name="Ament-Velasquez S.L."/>
            <person name="Kruys A."/>
            <person name="Hutchinson M.I."/>
            <person name="Powell A.J."/>
            <person name="Barry K."/>
            <person name="Miller A.N."/>
            <person name="Grigoriev I.V."/>
            <person name="Debuchy R."/>
            <person name="Gladieux P."/>
            <person name="Thoren M.H."/>
            <person name="Johannesson H."/>
        </authorList>
    </citation>
    <scope>NUCLEOTIDE SEQUENCE</scope>
    <source>
        <strain evidence="9">CBS 359.72</strain>
    </source>
</reference>
<dbReference type="Pfam" id="PF20684">
    <property type="entry name" value="Fung_rhodopsin"/>
    <property type="match status" value="1"/>
</dbReference>
<evidence type="ECO:0000256" key="6">
    <source>
        <dbReference type="SAM" id="MobiDB-lite"/>
    </source>
</evidence>